<comment type="caution">
    <text evidence="1">The sequence shown here is derived from an EMBL/GenBank/DDBJ whole genome shotgun (WGS) entry which is preliminary data.</text>
</comment>
<evidence type="ECO:0000313" key="2">
    <source>
        <dbReference type="Proteomes" id="UP001418222"/>
    </source>
</evidence>
<reference evidence="1 2" key="1">
    <citation type="journal article" date="2022" name="Nat. Plants">
        <title>Genomes of leafy and leafless Platanthera orchids illuminate the evolution of mycoheterotrophy.</title>
        <authorList>
            <person name="Li M.H."/>
            <person name="Liu K.W."/>
            <person name="Li Z."/>
            <person name="Lu H.C."/>
            <person name="Ye Q.L."/>
            <person name="Zhang D."/>
            <person name="Wang J.Y."/>
            <person name="Li Y.F."/>
            <person name="Zhong Z.M."/>
            <person name="Liu X."/>
            <person name="Yu X."/>
            <person name="Liu D.K."/>
            <person name="Tu X.D."/>
            <person name="Liu B."/>
            <person name="Hao Y."/>
            <person name="Liao X.Y."/>
            <person name="Jiang Y.T."/>
            <person name="Sun W.H."/>
            <person name="Chen J."/>
            <person name="Chen Y.Q."/>
            <person name="Ai Y."/>
            <person name="Zhai J.W."/>
            <person name="Wu S.S."/>
            <person name="Zhou Z."/>
            <person name="Hsiao Y.Y."/>
            <person name="Wu W.L."/>
            <person name="Chen Y.Y."/>
            <person name="Lin Y.F."/>
            <person name="Hsu J.L."/>
            <person name="Li C.Y."/>
            <person name="Wang Z.W."/>
            <person name="Zhao X."/>
            <person name="Zhong W.Y."/>
            <person name="Ma X.K."/>
            <person name="Ma L."/>
            <person name="Huang J."/>
            <person name="Chen G.Z."/>
            <person name="Huang M.Z."/>
            <person name="Huang L."/>
            <person name="Peng D.H."/>
            <person name="Luo Y.B."/>
            <person name="Zou S.Q."/>
            <person name="Chen S.P."/>
            <person name="Lan S."/>
            <person name="Tsai W.C."/>
            <person name="Van de Peer Y."/>
            <person name="Liu Z.J."/>
        </authorList>
    </citation>
    <scope>NUCLEOTIDE SEQUENCE [LARGE SCALE GENOMIC DNA]</scope>
    <source>
        <strain evidence="1">Lor287</strain>
    </source>
</reference>
<dbReference type="Proteomes" id="UP001418222">
    <property type="component" value="Unassembled WGS sequence"/>
</dbReference>
<organism evidence="1 2">
    <name type="scientific">Platanthera zijinensis</name>
    <dbReference type="NCBI Taxonomy" id="2320716"/>
    <lineage>
        <taxon>Eukaryota</taxon>
        <taxon>Viridiplantae</taxon>
        <taxon>Streptophyta</taxon>
        <taxon>Embryophyta</taxon>
        <taxon>Tracheophyta</taxon>
        <taxon>Spermatophyta</taxon>
        <taxon>Magnoliopsida</taxon>
        <taxon>Liliopsida</taxon>
        <taxon>Asparagales</taxon>
        <taxon>Orchidaceae</taxon>
        <taxon>Orchidoideae</taxon>
        <taxon>Orchideae</taxon>
        <taxon>Orchidinae</taxon>
        <taxon>Platanthera</taxon>
    </lineage>
</organism>
<accession>A0AAP0B9T8</accession>
<protein>
    <submittedName>
        <fullName evidence="1">Uncharacterized protein</fullName>
    </submittedName>
</protein>
<dbReference type="AlphaFoldDB" id="A0AAP0B9T8"/>
<keyword evidence="2" id="KW-1185">Reference proteome</keyword>
<proteinExistence type="predicted"/>
<gene>
    <name evidence="1" type="ORF">KSP39_PZI015014</name>
</gene>
<dbReference type="EMBL" id="JBBWWQ010000012">
    <property type="protein sequence ID" value="KAK8934282.1"/>
    <property type="molecule type" value="Genomic_DNA"/>
</dbReference>
<name>A0AAP0B9T8_9ASPA</name>
<evidence type="ECO:0000313" key="1">
    <source>
        <dbReference type="EMBL" id="KAK8934282.1"/>
    </source>
</evidence>
<sequence>MDRIMAEGEWTEERHCMYLISLEQNFVHQLFCSGPLAGSGRGCCSDDEEEDDAGTATSYDCNLVHHSCSQTVRDEFEDGMFGDGATESTQATVEFSCGFQGLFERAAVAFR</sequence>